<proteinExistence type="predicted"/>
<reference evidence="1" key="1">
    <citation type="journal article" date="2015" name="Nature">
        <title>Complex archaea that bridge the gap between prokaryotes and eukaryotes.</title>
        <authorList>
            <person name="Spang A."/>
            <person name="Saw J.H."/>
            <person name="Jorgensen S.L."/>
            <person name="Zaremba-Niedzwiedzka K."/>
            <person name="Martijn J."/>
            <person name="Lind A.E."/>
            <person name="van Eijk R."/>
            <person name="Schleper C."/>
            <person name="Guy L."/>
            <person name="Ettema T.J."/>
        </authorList>
    </citation>
    <scope>NUCLEOTIDE SEQUENCE</scope>
</reference>
<name>A0A0F9AF50_9ZZZZ</name>
<dbReference type="AlphaFoldDB" id="A0A0F9AF50"/>
<accession>A0A0F9AF50</accession>
<evidence type="ECO:0000313" key="2">
    <source>
        <dbReference type="EMBL" id="KKL44444.1"/>
    </source>
</evidence>
<sequence length="40" mass="4829">YRFGQLVMNLAGYWGAEDIYNIEEPEWISIMHSFRSQFDD</sequence>
<gene>
    <name evidence="2" type="ORF">LCGC14_2365570</name>
    <name evidence="1" type="ORF">LCGC14_2579620</name>
</gene>
<dbReference type="EMBL" id="LAZR01034758">
    <property type="protein sequence ID" value="KKL44444.1"/>
    <property type="molecule type" value="Genomic_DNA"/>
</dbReference>
<organism evidence="1">
    <name type="scientific">marine sediment metagenome</name>
    <dbReference type="NCBI Taxonomy" id="412755"/>
    <lineage>
        <taxon>unclassified sequences</taxon>
        <taxon>metagenomes</taxon>
        <taxon>ecological metagenomes</taxon>
    </lineage>
</organism>
<dbReference type="EMBL" id="LAZR01043031">
    <property type="protein sequence ID" value="KKL08060.1"/>
    <property type="molecule type" value="Genomic_DNA"/>
</dbReference>
<comment type="caution">
    <text evidence="1">The sequence shown here is derived from an EMBL/GenBank/DDBJ whole genome shotgun (WGS) entry which is preliminary data.</text>
</comment>
<evidence type="ECO:0000313" key="1">
    <source>
        <dbReference type="EMBL" id="KKL08060.1"/>
    </source>
</evidence>
<feature type="non-terminal residue" evidence="1">
    <location>
        <position position="1"/>
    </location>
</feature>
<protein>
    <submittedName>
        <fullName evidence="1">Uncharacterized protein</fullName>
    </submittedName>
</protein>